<dbReference type="EMBL" id="MCFI01000008">
    <property type="protein sequence ID" value="ORY83213.1"/>
    <property type="molecule type" value="Genomic_DNA"/>
</dbReference>
<dbReference type="OMA" id="CKSIIWR"/>
<feature type="region of interest" description="Disordered" evidence="1">
    <location>
        <begin position="179"/>
        <end position="203"/>
    </location>
</feature>
<protein>
    <submittedName>
        <fullName evidence="2">Uncharacterized protein</fullName>
    </submittedName>
</protein>
<gene>
    <name evidence="2" type="ORF">BCR37DRAFT_387065</name>
</gene>
<dbReference type="Proteomes" id="UP000193685">
    <property type="component" value="Unassembled WGS sequence"/>
</dbReference>
<dbReference type="RefSeq" id="XP_040725794.1">
    <property type="nucleotide sequence ID" value="XM_040870505.1"/>
</dbReference>
<dbReference type="GeneID" id="63787104"/>
<evidence type="ECO:0000256" key="1">
    <source>
        <dbReference type="SAM" id="MobiDB-lite"/>
    </source>
</evidence>
<evidence type="ECO:0000313" key="3">
    <source>
        <dbReference type="Proteomes" id="UP000193685"/>
    </source>
</evidence>
<dbReference type="InterPro" id="IPR032675">
    <property type="entry name" value="LRR_dom_sf"/>
</dbReference>
<dbReference type="AlphaFoldDB" id="A0A1Y2FH11"/>
<accession>A0A1Y2FH11</accession>
<comment type="caution">
    <text evidence="2">The sequence shown here is derived from an EMBL/GenBank/DDBJ whole genome shotgun (WGS) entry which is preliminary data.</text>
</comment>
<reference evidence="2 3" key="1">
    <citation type="submission" date="2016-07" db="EMBL/GenBank/DDBJ databases">
        <title>Pervasive Adenine N6-methylation of Active Genes in Fungi.</title>
        <authorList>
            <consortium name="DOE Joint Genome Institute"/>
            <person name="Mondo S.J."/>
            <person name="Dannebaum R.O."/>
            <person name="Kuo R.C."/>
            <person name="Labutti K."/>
            <person name="Haridas S."/>
            <person name="Kuo A."/>
            <person name="Salamov A."/>
            <person name="Ahrendt S.R."/>
            <person name="Lipzen A."/>
            <person name="Sullivan W."/>
            <person name="Andreopoulos W.B."/>
            <person name="Clum A."/>
            <person name="Lindquist E."/>
            <person name="Daum C."/>
            <person name="Ramamoorthy G.K."/>
            <person name="Gryganskyi A."/>
            <person name="Culley D."/>
            <person name="Magnuson J.K."/>
            <person name="James T.Y."/>
            <person name="O'Malley M.A."/>
            <person name="Stajich J.E."/>
            <person name="Spatafora J.W."/>
            <person name="Visel A."/>
            <person name="Grigoriev I.V."/>
        </authorList>
    </citation>
    <scope>NUCLEOTIDE SEQUENCE [LARGE SCALE GENOMIC DNA]</scope>
    <source>
        <strain evidence="2 3">12-1054</strain>
    </source>
</reference>
<proteinExistence type="predicted"/>
<sequence length="464" mass="51550">MVTTKLSYQNRKIEGEKLAQVIKKDLLKRHRPRQQTAKDASLDLIMTGKSLGAYLDLVCEGLLASIHNGAVRLGELELADNGVPTTSLFSLALVVRASAHDLHHLNLSHNQLIVETEQDLCAWRAFVAALATCSALQSIDLSDNPLGDEAIEVLARYYCRQSNAEMTVASLAIATSPMRTQQVDDRQHDSSDPERHRSVSHAGSHEITSFRGVRGFARLRLDRTEQTDAGALFLSFVVEHTPISQLITYADNEYSNAGLRLLEAAESVRLLSTSPSATTDTNFVDDLASKSPIIGLQGVKLSVPNTPKRSPVRRRSSIDNEPVSPARCLSHKIDDAEHAVEVLERFRVKIQGSVLKSHTEDTLPVNLWRSALYTLRLARLLMHGRSSTGNAARLRLGIHLWQRILLPLTDPCAALSHEQRRKVFEYATSEQAMSACYNVNEKLPHVKVWHTLEMLDCLAYEYAA</sequence>
<name>A0A1Y2FH11_PROLT</name>
<keyword evidence="3" id="KW-1185">Reference proteome</keyword>
<feature type="compositionally biased region" description="Basic and acidic residues" evidence="1">
    <location>
        <begin position="182"/>
        <end position="197"/>
    </location>
</feature>
<organism evidence="2 3">
    <name type="scientific">Protomyces lactucae-debilis</name>
    <dbReference type="NCBI Taxonomy" id="2754530"/>
    <lineage>
        <taxon>Eukaryota</taxon>
        <taxon>Fungi</taxon>
        <taxon>Dikarya</taxon>
        <taxon>Ascomycota</taxon>
        <taxon>Taphrinomycotina</taxon>
        <taxon>Taphrinomycetes</taxon>
        <taxon>Taphrinales</taxon>
        <taxon>Protomycetaceae</taxon>
        <taxon>Protomyces</taxon>
    </lineage>
</organism>
<evidence type="ECO:0000313" key="2">
    <source>
        <dbReference type="EMBL" id="ORY83213.1"/>
    </source>
</evidence>
<dbReference type="OrthoDB" id="9876299at2759"/>
<dbReference type="SUPFAM" id="SSF52047">
    <property type="entry name" value="RNI-like"/>
    <property type="match status" value="1"/>
</dbReference>
<dbReference type="Gene3D" id="3.80.10.10">
    <property type="entry name" value="Ribonuclease Inhibitor"/>
    <property type="match status" value="1"/>
</dbReference>